<protein>
    <submittedName>
        <fullName evidence="2">Cholesterol transport system auxiliary component</fullName>
    </submittedName>
</protein>
<evidence type="ECO:0000313" key="3">
    <source>
        <dbReference type="Proteomes" id="UP001267878"/>
    </source>
</evidence>
<dbReference type="RefSeq" id="WP_310053778.1">
    <property type="nucleotide sequence ID" value="NZ_JAVDVW010000001.1"/>
</dbReference>
<name>A0ABU1VJM9_9GAMM</name>
<dbReference type="InterPro" id="IPR005586">
    <property type="entry name" value="ABC_trans_aux"/>
</dbReference>
<comment type="caution">
    <text evidence="2">The sequence shown here is derived from an EMBL/GenBank/DDBJ whole genome shotgun (WGS) entry which is preliminary data.</text>
</comment>
<accession>A0ABU1VJM9</accession>
<proteinExistence type="predicted"/>
<dbReference type="Pfam" id="PF03886">
    <property type="entry name" value="ABC_trans_aux"/>
    <property type="match status" value="1"/>
</dbReference>
<dbReference type="Proteomes" id="UP001267878">
    <property type="component" value="Unassembled WGS sequence"/>
</dbReference>
<dbReference type="PROSITE" id="PS51257">
    <property type="entry name" value="PROKAR_LIPOPROTEIN"/>
    <property type="match status" value="1"/>
</dbReference>
<dbReference type="SUPFAM" id="SSF159594">
    <property type="entry name" value="XCC0632-like"/>
    <property type="match status" value="1"/>
</dbReference>
<feature type="domain" description="ABC-type transport auxiliary lipoprotein component" evidence="1">
    <location>
        <begin position="35"/>
        <end position="195"/>
    </location>
</feature>
<dbReference type="Gene3D" id="3.40.50.10610">
    <property type="entry name" value="ABC-type transport auxiliary lipoprotein component"/>
    <property type="match status" value="1"/>
</dbReference>
<dbReference type="EMBL" id="JAVDVW010000001">
    <property type="protein sequence ID" value="MDR7097657.1"/>
    <property type="molecule type" value="Genomic_DNA"/>
</dbReference>
<evidence type="ECO:0000259" key="1">
    <source>
        <dbReference type="Pfam" id="PF03886"/>
    </source>
</evidence>
<sequence>MRAGAWLATLAAMVLLAGCTRLLAGRSQDPPTIYAPDVHVQAAQAWPQVRWALAIGHASGARTADSLRIAVRPTPSELQIYKGAQWAKSPGDMIEEGVLHALEDSGRIASVGRQGSGIAYDYRLLLDVRRFESEYAGGATPTATIEITAKLLHVKDQQLAGSRTFLQTQAASTPAVPDVVTAFEQALTSVSGELAGWTLTTGEQYERTRR</sequence>
<keyword evidence="3" id="KW-1185">Reference proteome</keyword>
<organism evidence="2 3">
    <name type="scientific">Agrilutibacter niabensis</name>
    <dbReference type="NCBI Taxonomy" id="380628"/>
    <lineage>
        <taxon>Bacteria</taxon>
        <taxon>Pseudomonadati</taxon>
        <taxon>Pseudomonadota</taxon>
        <taxon>Gammaproteobacteria</taxon>
        <taxon>Lysobacterales</taxon>
        <taxon>Lysobacteraceae</taxon>
        <taxon>Agrilutibacter</taxon>
    </lineage>
</organism>
<gene>
    <name evidence="2" type="ORF">J2X04_000004</name>
</gene>
<reference evidence="2 3" key="1">
    <citation type="submission" date="2023-07" db="EMBL/GenBank/DDBJ databases">
        <title>Sorghum-associated microbial communities from plants grown in Nebraska, USA.</title>
        <authorList>
            <person name="Schachtman D."/>
        </authorList>
    </citation>
    <scope>NUCLEOTIDE SEQUENCE [LARGE SCALE GENOMIC DNA]</scope>
    <source>
        <strain evidence="2 3">BE187</strain>
    </source>
</reference>
<evidence type="ECO:0000313" key="2">
    <source>
        <dbReference type="EMBL" id="MDR7097657.1"/>
    </source>
</evidence>